<evidence type="ECO:0000313" key="3">
    <source>
        <dbReference type="Proteomes" id="UP000693738"/>
    </source>
</evidence>
<dbReference type="Proteomes" id="UP000693738">
    <property type="component" value="Unassembled WGS sequence"/>
</dbReference>
<comment type="caution">
    <text evidence="2">The sequence shown here is derived from an EMBL/GenBank/DDBJ whole genome shotgun (WGS) entry which is preliminary data.</text>
</comment>
<evidence type="ECO:0008006" key="4">
    <source>
        <dbReference type="Google" id="ProtNLM"/>
    </source>
</evidence>
<sequence length="373" mass="42641">MDPLSITSASVAVAAAVYKTSVKVKRIVGVMNDATESLSDLSEEVQIVHAALQSVENALNEDKEAIQRYKVDEVFAIAVKGCRATLSCIEREFEVLFNRQDWKVKFMVLWKEDNMNKLLARLYRKWDSIMLLVQLLSLRSVKEIRTLVAEKKDSLTVAKDDITALMPTYWSCRDTILDSLDRATAESIYADMESRDSRISTTEFDFDFEILNTRTYRRALTQPRSKHHRKRSRHRRDPIAPSRVIGNLDEDLIDIRSQLDAESRQSLQRLPNACADLQGLELTTDKFLDRVTDSEVLAHSEKNESSGSPMDGLQRKSLSSKASSNGGMQQRQKGSPFLLHPLGHLQMYHRQTLDIHQIMLPYRFHRTSLDRGV</sequence>
<feature type="compositionally biased region" description="Polar residues" evidence="1">
    <location>
        <begin position="316"/>
        <end position="333"/>
    </location>
</feature>
<proteinExistence type="predicted"/>
<reference evidence="2" key="1">
    <citation type="submission" date="2021-05" db="EMBL/GenBank/DDBJ databases">
        <authorList>
            <person name="Khan N."/>
        </authorList>
    </citation>
    <scope>NUCLEOTIDE SEQUENCE</scope>
</reference>
<gene>
    <name evidence="2" type="ORF">FEQUK3_LOCUS6808</name>
</gene>
<dbReference type="EMBL" id="CAJSTJ010000140">
    <property type="protein sequence ID" value="CAG7561080.1"/>
    <property type="molecule type" value="Genomic_DNA"/>
</dbReference>
<feature type="compositionally biased region" description="Basic residues" evidence="1">
    <location>
        <begin position="224"/>
        <end position="236"/>
    </location>
</feature>
<dbReference type="AlphaFoldDB" id="A0A8J2NJE5"/>
<evidence type="ECO:0000256" key="1">
    <source>
        <dbReference type="SAM" id="MobiDB-lite"/>
    </source>
</evidence>
<feature type="region of interest" description="Disordered" evidence="1">
    <location>
        <begin position="298"/>
        <end position="335"/>
    </location>
</feature>
<organism evidence="2 3">
    <name type="scientific">Fusarium equiseti</name>
    <name type="common">Fusarium scirpi</name>
    <dbReference type="NCBI Taxonomy" id="61235"/>
    <lineage>
        <taxon>Eukaryota</taxon>
        <taxon>Fungi</taxon>
        <taxon>Dikarya</taxon>
        <taxon>Ascomycota</taxon>
        <taxon>Pezizomycotina</taxon>
        <taxon>Sordariomycetes</taxon>
        <taxon>Hypocreomycetidae</taxon>
        <taxon>Hypocreales</taxon>
        <taxon>Nectriaceae</taxon>
        <taxon>Fusarium</taxon>
        <taxon>Fusarium incarnatum-equiseti species complex</taxon>
    </lineage>
</organism>
<protein>
    <recommendedName>
        <fullName evidence="4">Fungal N-terminal domain-containing protein</fullName>
    </recommendedName>
</protein>
<accession>A0A8J2NJE5</accession>
<feature type="region of interest" description="Disordered" evidence="1">
    <location>
        <begin position="220"/>
        <end position="243"/>
    </location>
</feature>
<evidence type="ECO:0000313" key="2">
    <source>
        <dbReference type="EMBL" id="CAG7561080.1"/>
    </source>
</evidence>
<name>A0A8J2NJE5_FUSEQ</name>